<name>A0ABY6A5M2_9BURK</name>
<evidence type="ECO:0000313" key="1">
    <source>
        <dbReference type="EMBL" id="UXC20510.1"/>
    </source>
</evidence>
<reference evidence="1" key="1">
    <citation type="submission" date="2022-09" db="EMBL/GenBank/DDBJ databases">
        <title>Bacterial diversity in gut of crayfish and pufferfish.</title>
        <authorList>
            <person name="Huang Y."/>
        </authorList>
    </citation>
    <scope>NUCLEOTIDE SEQUENCE</scope>
    <source>
        <strain evidence="1">PR12</strain>
    </source>
</reference>
<sequence length="159" mass="17917">MNDNPVYERRDPCLDGYFSVKKQHLMFGARRVGPAGPILDAMVCSFLPLISYEDIGCSLLQQLELTKNVISSSDKILQEIQLGMLDRIALSGSKSEANFITLYSPFTLWTKDDEHTPYFIGVPASDRFTFGENITSVSKEISGEILGFEFQRFLMKFIG</sequence>
<organism evidence="1 2">
    <name type="scientific">Comamonas squillarum</name>
    <dbReference type="NCBI Taxonomy" id="2977320"/>
    <lineage>
        <taxon>Bacteria</taxon>
        <taxon>Pseudomonadati</taxon>
        <taxon>Pseudomonadota</taxon>
        <taxon>Betaproteobacteria</taxon>
        <taxon>Burkholderiales</taxon>
        <taxon>Comamonadaceae</taxon>
        <taxon>Comamonas</taxon>
    </lineage>
</organism>
<gene>
    <name evidence="1" type="ORF">N4T19_10545</name>
</gene>
<keyword evidence="2" id="KW-1185">Reference proteome</keyword>
<evidence type="ECO:0000313" key="2">
    <source>
        <dbReference type="Proteomes" id="UP001058290"/>
    </source>
</evidence>
<dbReference type="EMBL" id="CP104377">
    <property type="protein sequence ID" value="UXC20510.1"/>
    <property type="molecule type" value="Genomic_DNA"/>
</dbReference>
<proteinExistence type="predicted"/>
<dbReference type="Proteomes" id="UP001058290">
    <property type="component" value="Chromosome"/>
</dbReference>
<accession>A0ABY6A5M2</accession>
<dbReference type="RefSeq" id="WP_260720173.1">
    <property type="nucleotide sequence ID" value="NZ_CP104377.1"/>
</dbReference>
<protein>
    <submittedName>
        <fullName evidence="1">Uncharacterized protein</fullName>
    </submittedName>
</protein>